<protein>
    <recommendedName>
        <fullName evidence="7">Glycoside hydrolase family 3 N-terminal domain-containing protein</fullName>
    </recommendedName>
</protein>
<dbReference type="SUPFAM" id="SSF51445">
    <property type="entry name" value="(Trans)glycosidases"/>
    <property type="match status" value="1"/>
</dbReference>
<dbReference type="GeneID" id="89924297"/>
<reference evidence="8 9" key="1">
    <citation type="submission" date="2023-08" db="EMBL/GenBank/DDBJ databases">
        <title>Black Yeasts Isolated from many extreme environments.</title>
        <authorList>
            <person name="Coleine C."/>
            <person name="Stajich J.E."/>
            <person name="Selbmann L."/>
        </authorList>
    </citation>
    <scope>NUCLEOTIDE SEQUENCE [LARGE SCALE GENOMIC DNA]</scope>
    <source>
        <strain evidence="8 9">CCFEE 5935</strain>
    </source>
</reference>
<evidence type="ECO:0000313" key="8">
    <source>
        <dbReference type="EMBL" id="KAK5172830.1"/>
    </source>
</evidence>
<feature type="region of interest" description="Disordered" evidence="5">
    <location>
        <begin position="134"/>
        <end position="159"/>
    </location>
</feature>
<dbReference type="EMBL" id="JAVRRT010000004">
    <property type="protein sequence ID" value="KAK5172830.1"/>
    <property type="molecule type" value="Genomic_DNA"/>
</dbReference>
<dbReference type="Pfam" id="PF00933">
    <property type="entry name" value="Glyco_hydro_3"/>
    <property type="match status" value="1"/>
</dbReference>
<dbReference type="GO" id="GO:0005975">
    <property type="term" value="P:carbohydrate metabolic process"/>
    <property type="evidence" value="ECO:0007669"/>
    <property type="project" value="InterPro"/>
</dbReference>
<dbReference type="PANTHER" id="PTHR30480:SF14">
    <property type="entry name" value="HYDROLASE, PUTATIVE (AFU_ORTHOLOGUE AFUA_4G13770)-RELATED"/>
    <property type="match status" value="1"/>
</dbReference>
<feature type="chain" id="PRO_5043642501" description="Glycoside hydrolase family 3 N-terminal domain-containing protein" evidence="6">
    <location>
        <begin position="25"/>
        <end position="386"/>
    </location>
</feature>
<name>A0AAV9PKG8_9PEZI</name>
<keyword evidence="3" id="KW-0325">Glycoprotein</keyword>
<evidence type="ECO:0000256" key="2">
    <source>
        <dbReference type="ARBA" id="ARBA00022801"/>
    </source>
</evidence>
<organism evidence="8 9">
    <name type="scientific">Saxophila tyrrhenica</name>
    <dbReference type="NCBI Taxonomy" id="1690608"/>
    <lineage>
        <taxon>Eukaryota</taxon>
        <taxon>Fungi</taxon>
        <taxon>Dikarya</taxon>
        <taxon>Ascomycota</taxon>
        <taxon>Pezizomycotina</taxon>
        <taxon>Dothideomycetes</taxon>
        <taxon>Dothideomycetidae</taxon>
        <taxon>Mycosphaerellales</taxon>
        <taxon>Extremaceae</taxon>
        <taxon>Saxophila</taxon>
    </lineage>
</organism>
<feature type="domain" description="Glycoside hydrolase family 3 N-terminal" evidence="7">
    <location>
        <begin position="78"/>
        <end position="381"/>
    </location>
</feature>
<dbReference type="PANTHER" id="PTHR30480">
    <property type="entry name" value="BETA-HEXOSAMINIDASE-RELATED"/>
    <property type="match status" value="1"/>
</dbReference>
<feature type="signal peptide" evidence="6">
    <location>
        <begin position="1"/>
        <end position="24"/>
    </location>
</feature>
<comment type="caution">
    <text evidence="8">The sequence shown here is derived from an EMBL/GenBank/DDBJ whole genome shotgun (WGS) entry which is preliminary data.</text>
</comment>
<feature type="compositionally biased region" description="Low complexity" evidence="5">
    <location>
        <begin position="144"/>
        <end position="159"/>
    </location>
</feature>
<keyword evidence="2" id="KW-0378">Hydrolase</keyword>
<sequence length="386" mass="40227">MQLPSAAALLSLVLWSILSATTKAEATAKETTSIYDLLDSPVSWTSLSDNKLSILAGYHVIYSWPGSILPQRLLNLAEAGKVGGVIIFGENVVDGLPAQIQSLQDAYANGPAYDGTPLLVVTDQEGGEVVRLPGGPEESAKEIGSSAHPARAAASAGPTSPAAGAMAEGLIIGKGNLAPVLDVYRKEGDFDDQFERSFSKDPDIVKKCGTAFLNSQQANGVLATTKHFPGLGAADSDENTDLGPVTLDVPLKQLRSIDELPFKGAIAAGVSMVMPSWAVYPALDPKRPAGLSSKWIRAELRQRLGFKGVTISDAIEAGALEDSGSNSTRAVTAIEAGMDIALASARDVSQGKEVLDGLVAAIRDGSISGQDFAASTKRIMALRSKL</sequence>
<accession>A0AAV9PKG8</accession>
<evidence type="ECO:0000256" key="1">
    <source>
        <dbReference type="ARBA" id="ARBA00005336"/>
    </source>
</evidence>
<dbReference type="InterPro" id="IPR017853">
    <property type="entry name" value="GH"/>
</dbReference>
<evidence type="ECO:0000313" key="9">
    <source>
        <dbReference type="Proteomes" id="UP001337655"/>
    </source>
</evidence>
<evidence type="ECO:0000259" key="7">
    <source>
        <dbReference type="Pfam" id="PF00933"/>
    </source>
</evidence>
<dbReference type="RefSeq" id="XP_064661548.1">
    <property type="nucleotide sequence ID" value="XM_064800209.1"/>
</dbReference>
<dbReference type="InterPro" id="IPR001764">
    <property type="entry name" value="Glyco_hydro_3_N"/>
</dbReference>
<dbReference type="InterPro" id="IPR036962">
    <property type="entry name" value="Glyco_hydro_3_N_sf"/>
</dbReference>
<evidence type="ECO:0000256" key="4">
    <source>
        <dbReference type="ARBA" id="ARBA00023295"/>
    </source>
</evidence>
<gene>
    <name evidence="8" type="ORF">LTR77_002950</name>
</gene>
<keyword evidence="4" id="KW-0326">Glycosidase</keyword>
<dbReference type="Proteomes" id="UP001337655">
    <property type="component" value="Unassembled WGS sequence"/>
</dbReference>
<keyword evidence="6" id="KW-0732">Signal</keyword>
<dbReference type="Gene3D" id="3.20.20.300">
    <property type="entry name" value="Glycoside hydrolase, family 3, N-terminal domain"/>
    <property type="match status" value="1"/>
</dbReference>
<evidence type="ECO:0000256" key="5">
    <source>
        <dbReference type="SAM" id="MobiDB-lite"/>
    </source>
</evidence>
<comment type="similarity">
    <text evidence="1">Belongs to the glycosyl hydrolase 3 family.</text>
</comment>
<keyword evidence="9" id="KW-1185">Reference proteome</keyword>
<dbReference type="AlphaFoldDB" id="A0AAV9PKG8"/>
<dbReference type="InterPro" id="IPR050226">
    <property type="entry name" value="NagZ_Beta-hexosaminidase"/>
</dbReference>
<dbReference type="GO" id="GO:0004553">
    <property type="term" value="F:hydrolase activity, hydrolyzing O-glycosyl compounds"/>
    <property type="evidence" value="ECO:0007669"/>
    <property type="project" value="InterPro"/>
</dbReference>
<proteinExistence type="inferred from homology"/>
<evidence type="ECO:0000256" key="3">
    <source>
        <dbReference type="ARBA" id="ARBA00023180"/>
    </source>
</evidence>
<evidence type="ECO:0000256" key="6">
    <source>
        <dbReference type="SAM" id="SignalP"/>
    </source>
</evidence>
<dbReference type="GO" id="GO:0009254">
    <property type="term" value="P:peptidoglycan turnover"/>
    <property type="evidence" value="ECO:0007669"/>
    <property type="project" value="TreeGrafter"/>
</dbReference>